<dbReference type="Proteomes" id="UP000219285">
    <property type="component" value="Chromosome"/>
</dbReference>
<dbReference type="SUPFAM" id="SSF51445">
    <property type="entry name" value="(Trans)glycosidases"/>
    <property type="match status" value="1"/>
</dbReference>
<name>A0A6M4MER7_9ALTE</name>
<dbReference type="Pfam" id="PF01915">
    <property type="entry name" value="Glyco_hydro_3_C"/>
    <property type="match status" value="1"/>
</dbReference>
<dbReference type="SUPFAM" id="SSF52279">
    <property type="entry name" value="Beta-D-glucan exohydrolase, C-terminal domain"/>
    <property type="match status" value="1"/>
</dbReference>
<dbReference type="GO" id="GO:0009251">
    <property type="term" value="P:glucan catabolic process"/>
    <property type="evidence" value="ECO:0007669"/>
    <property type="project" value="TreeGrafter"/>
</dbReference>
<organism evidence="6 7">
    <name type="scientific">Alteromonas pelagimontana</name>
    <dbReference type="NCBI Taxonomy" id="1858656"/>
    <lineage>
        <taxon>Bacteria</taxon>
        <taxon>Pseudomonadati</taxon>
        <taxon>Pseudomonadota</taxon>
        <taxon>Gammaproteobacteria</taxon>
        <taxon>Alteromonadales</taxon>
        <taxon>Alteromonadaceae</taxon>
        <taxon>Alteromonas/Salinimonas group</taxon>
        <taxon>Alteromonas</taxon>
    </lineage>
</organism>
<proteinExistence type="predicted"/>
<dbReference type="EMBL" id="CP052766">
    <property type="protein sequence ID" value="QJR80666.1"/>
    <property type="molecule type" value="Genomic_DNA"/>
</dbReference>
<dbReference type="OrthoDB" id="9781691at2"/>
<dbReference type="Pfam" id="PF00933">
    <property type="entry name" value="Glyco_hydro_3"/>
    <property type="match status" value="1"/>
</dbReference>
<sequence>MKSSFWKKTASATLVTLLLAGCNSTSQKTAATPTLPPSSDTTAPDYWPAVNYETANQQDVEKRIKAILADMTLEQKVAQVIQPEIRDITLEDMRKYGFGSYLNGGGAFPNNNKHATVEDWIALAESMYQASVDDSIDGSTIPTMWGTDAVHGHNNVIGATLFPHNIGLGAMNDPDVVRRIATATAEEVRATGIDWIFAPTVAVARDDRWGRTYESYSEDPEIVGKYARAIVSGLQGDISDGNIDDRHVISTVKHFVGDGGTEGGDDQGDNLADEATLFKIHAQGYVQGLNAGAQSVMASFNSWHGKKIHGNQYLLTNVLKDKMGFDGFVVGDWNGHGQIDGCTNENCSQAINAGLDIYMVPTAAWKPLYENLIAQVKSGEIPQSRLDDAVSRILRVKIRAGLFDLPSPAKRALSADNSVIGSDEHRAIAREAVRKSLVMLKNKGGILPLSPKANILVAGDAADNIGKQSGGWTITWQGTGNENSDFPGATSIFGGIKEVVGEAGGSTTLSADGSYEEKPDVAIVVFGENPYAEGNGDLSNVEYQRGEKSDLALLKKLKAEGIPVVSVFITGRPLWVNPELNASDAFVVAWLPGSEGGGVADVLFKDAQGDTPFPVSGALSFSWPATPSQATVNRGDDQTPLFPYGYGLQYGEKDTLSDTLPVDIDTAEDGTAAQHDIFALSVQKPWQLRARKGTEEAVMNSNILELPGLSVRTTDRRVQEDALQLTWQSAGGEVAFFAPFPEDLRDYATETGSLKMDIQLSDTAEGLALSVACKENCENAINLSDYAQPTQEWQTVTIPTACLKDMGAQFGEVFTPLLITSERATSLRVSDIRFEAKSDNTADCKK</sequence>
<reference evidence="6 7" key="2">
    <citation type="submission" date="2020-04" db="EMBL/GenBank/DDBJ databases">
        <title>Complete genome sequence of Alteromonas pelagimontana 5.12T.</title>
        <authorList>
            <person name="Sinha R.K."/>
            <person name="Krishnan K.P."/>
            <person name="Kurian J.P."/>
        </authorList>
    </citation>
    <scope>NUCLEOTIDE SEQUENCE [LARGE SCALE GENOMIC DNA]</scope>
    <source>
        <strain evidence="6 7">5.12</strain>
    </source>
</reference>
<evidence type="ECO:0000256" key="2">
    <source>
        <dbReference type="SAM" id="SignalP"/>
    </source>
</evidence>
<dbReference type="KEGG" id="apel:CA267_007665"/>
<dbReference type="InterPro" id="IPR036881">
    <property type="entry name" value="Glyco_hydro_3_C_sf"/>
</dbReference>
<feature type="chain" id="PRO_5028918015" evidence="2">
    <location>
        <begin position="31"/>
        <end position="846"/>
    </location>
</feature>
<dbReference type="InterPro" id="IPR051915">
    <property type="entry name" value="Cellulose_Degrad_GH3"/>
</dbReference>
<accession>A0A6M4MER7</accession>
<dbReference type="AlphaFoldDB" id="A0A6M4MER7"/>
<keyword evidence="2" id="KW-0732">Signal</keyword>
<keyword evidence="7" id="KW-1185">Reference proteome</keyword>
<evidence type="ECO:0000259" key="4">
    <source>
        <dbReference type="Pfam" id="PF01915"/>
    </source>
</evidence>
<protein>
    <submittedName>
        <fullName evidence="6">Glycoside hydrolase family 3 protein</fullName>
    </submittedName>
</protein>
<evidence type="ECO:0000256" key="1">
    <source>
        <dbReference type="ARBA" id="ARBA00022801"/>
    </source>
</evidence>
<dbReference type="Gene3D" id="3.20.20.300">
    <property type="entry name" value="Glycoside hydrolase, family 3, N-terminal domain"/>
    <property type="match status" value="1"/>
</dbReference>
<feature type="signal peptide" evidence="2">
    <location>
        <begin position="1"/>
        <end position="30"/>
    </location>
</feature>
<dbReference type="InterPro" id="IPR002772">
    <property type="entry name" value="Glyco_hydro_3_C"/>
</dbReference>
<reference evidence="7" key="1">
    <citation type="submission" date="2014-12" db="EMBL/GenBank/DDBJ databases">
        <title>Complete genome sequence of a multi-drug resistant Klebsiella pneumoniae.</title>
        <authorList>
            <person name="Hua X."/>
            <person name="Chen Q."/>
            <person name="Li X."/>
            <person name="Feng Y."/>
            <person name="Ruan Z."/>
            <person name="Yu Y."/>
        </authorList>
    </citation>
    <scope>NUCLEOTIDE SEQUENCE [LARGE SCALE GENOMIC DNA]</scope>
    <source>
        <strain evidence="7">5.12</strain>
    </source>
</reference>
<evidence type="ECO:0000259" key="5">
    <source>
        <dbReference type="Pfam" id="PF18559"/>
    </source>
</evidence>
<dbReference type="RefSeq" id="WP_075608033.1">
    <property type="nucleotide sequence ID" value="NZ_CP052766.1"/>
</dbReference>
<dbReference type="Gene3D" id="2.60.120.430">
    <property type="entry name" value="Galactose-binding lectin"/>
    <property type="match status" value="1"/>
</dbReference>
<dbReference type="PRINTS" id="PR00133">
    <property type="entry name" value="GLHYDRLASE3"/>
</dbReference>
<dbReference type="PANTHER" id="PTHR30620:SF77">
    <property type="entry name" value="LYSOSOMAL BETA GLUCOSIDASE-LIKE"/>
    <property type="match status" value="1"/>
</dbReference>
<dbReference type="InterPro" id="IPR001764">
    <property type="entry name" value="Glyco_hydro_3_N"/>
</dbReference>
<keyword evidence="1 6" id="KW-0378">Hydrolase</keyword>
<dbReference type="GO" id="GO:0008422">
    <property type="term" value="F:beta-glucosidase activity"/>
    <property type="evidence" value="ECO:0007669"/>
    <property type="project" value="TreeGrafter"/>
</dbReference>
<dbReference type="PROSITE" id="PS51257">
    <property type="entry name" value="PROKAR_LIPOPROTEIN"/>
    <property type="match status" value="1"/>
</dbReference>
<feature type="domain" description="Glycoside hydrolase family 3 N-terminal" evidence="3">
    <location>
        <begin position="72"/>
        <end position="396"/>
    </location>
</feature>
<evidence type="ECO:0000313" key="6">
    <source>
        <dbReference type="EMBL" id="QJR80666.1"/>
    </source>
</evidence>
<dbReference type="PANTHER" id="PTHR30620">
    <property type="entry name" value="PERIPLASMIC BETA-GLUCOSIDASE-RELATED"/>
    <property type="match status" value="1"/>
</dbReference>
<feature type="domain" description="Glycoside hydrolase family 3 C-terminal" evidence="4">
    <location>
        <begin position="437"/>
        <end position="650"/>
    </location>
</feature>
<dbReference type="Gene3D" id="3.40.50.1700">
    <property type="entry name" value="Glycoside hydrolase family 3 C-terminal domain"/>
    <property type="match status" value="1"/>
</dbReference>
<dbReference type="InterPro" id="IPR017853">
    <property type="entry name" value="GH"/>
</dbReference>
<dbReference type="InterPro" id="IPR041443">
    <property type="entry name" value="Exop_C"/>
</dbReference>
<dbReference type="Pfam" id="PF18559">
    <property type="entry name" value="Exop_C"/>
    <property type="match status" value="1"/>
</dbReference>
<dbReference type="InterPro" id="IPR036962">
    <property type="entry name" value="Glyco_hydro_3_N_sf"/>
</dbReference>
<evidence type="ECO:0000259" key="3">
    <source>
        <dbReference type="Pfam" id="PF00933"/>
    </source>
</evidence>
<feature type="domain" description="ExoP galactose-binding-like" evidence="5">
    <location>
        <begin position="684"/>
        <end position="834"/>
    </location>
</feature>
<gene>
    <name evidence="6" type="ORF">CA267_007665</name>
</gene>
<evidence type="ECO:0000313" key="7">
    <source>
        <dbReference type="Proteomes" id="UP000219285"/>
    </source>
</evidence>